<dbReference type="InterPro" id="IPR027409">
    <property type="entry name" value="GroEL-like_apical_dom_sf"/>
</dbReference>
<dbReference type="AlphaFoldDB" id="A0AAV5WMN2"/>
<keyword evidence="6" id="KW-0143">Chaperone</keyword>
<protein>
    <recommendedName>
        <fullName evidence="11">T-complex protein 1 subunit theta</fullName>
    </recommendedName>
</protein>
<gene>
    <name evidence="9" type="ORF">PFISCL1PPCAC_24547</name>
</gene>
<dbReference type="InterPro" id="IPR027410">
    <property type="entry name" value="TCP-1-like_intermed_sf"/>
</dbReference>
<dbReference type="InterPro" id="IPR002423">
    <property type="entry name" value="Cpn60/GroEL/TCP-1"/>
</dbReference>
<evidence type="ECO:0000313" key="9">
    <source>
        <dbReference type="EMBL" id="GMT33251.1"/>
    </source>
</evidence>
<comment type="similarity">
    <text evidence="2">Belongs to the TCP-1 chaperonin family.</text>
</comment>
<dbReference type="Pfam" id="PF00118">
    <property type="entry name" value="Cpn60_TCP1"/>
    <property type="match status" value="1"/>
</dbReference>
<dbReference type="GO" id="GO:0140662">
    <property type="term" value="F:ATP-dependent protein folding chaperone"/>
    <property type="evidence" value="ECO:0007669"/>
    <property type="project" value="InterPro"/>
</dbReference>
<comment type="caution">
    <text evidence="9">The sequence shown here is derived from an EMBL/GenBank/DDBJ whole genome shotgun (WGS) entry which is preliminary data.</text>
</comment>
<keyword evidence="4" id="KW-0547">Nucleotide-binding</keyword>
<dbReference type="EMBL" id="BTSY01000006">
    <property type="protein sequence ID" value="GMT33251.1"/>
    <property type="molecule type" value="Genomic_DNA"/>
</dbReference>
<dbReference type="Gene3D" id="3.50.7.10">
    <property type="entry name" value="GroEL"/>
    <property type="match status" value="1"/>
</dbReference>
<comment type="subunit">
    <text evidence="8">Heterooligomeric complex.</text>
</comment>
<evidence type="ECO:0008006" key="11">
    <source>
        <dbReference type="Google" id="ProtNLM"/>
    </source>
</evidence>
<evidence type="ECO:0000256" key="4">
    <source>
        <dbReference type="ARBA" id="ARBA00022741"/>
    </source>
</evidence>
<comment type="subcellular location">
    <subcellularLocation>
        <location evidence="1">Cytoplasm</location>
    </subcellularLocation>
</comment>
<evidence type="ECO:0000313" key="10">
    <source>
        <dbReference type="Proteomes" id="UP001432322"/>
    </source>
</evidence>
<accession>A0AAV5WMN2</accession>
<evidence type="ECO:0000256" key="5">
    <source>
        <dbReference type="ARBA" id="ARBA00022840"/>
    </source>
</evidence>
<dbReference type="GO" id="GO:0005524">
    <property type="term" value="F:ATP binding"/>
    <property type="evidence" value="ECO:0007669"/>
    <property type="project" value="UniProtKB-KW"/>
</dbReference>
<keyword evidence="3" id="KW-0963">Cytoplasm</keyword>
<name>A0AAV5WMN2_9BILA</name>
<dbReference type="GO" id="GO:0005737">
    <property type="term" value="C:cytoplasm"/>
    <property type="evidence" value="ECO:0007669"/>
    <property type="project" value="UniProtKB-SubCell"/>
</dbReference>
<organism evidence="9 10">
    <name type="scientific">Pristionchus fissidentatus</name>
    <dbReference type="NCBI Taxonomy" id="1538716"/>
    <lineage>
        <taxon>Eukaryota</taxon>
        <taxon>Metazoa</taxon>
        <taxon>Ecdysozoa</taxon>
        <taxon>Nematoda</taxon>
        <taxon>Chromadorea</taxon>
        <taxon>Rhabditida</taxon>
        <taxon>Rhabditina</taxon>
        <taxon>Diplogasteromorpha</taxon>
        <taxon>Diplogasteroidea</taxon>
        <taxon>Neodiplogasteridae</taxon>
        <taxon>Pristionchus</taxon>
    </lineage>
</organism>
<evidence type="ECO:0000256" key="7">
    <source>
        <dbReference type="ARBA" id="ARBA00058723"/>
    </source>
</evidence>
<evidence type="ECO:0000256" key="3">
    <source>
        <dbReference type="ARBA" id="ARBA00022490"/>
    </source>
</evidence>
<proteinExistence type="inferred from homology"/>
<keyword evidence="10" id="KW-1185">Reference proteome</keyword>
<dbReference type="Proteomes" id="UP001432322">
    <property type="component" value="Unassembled WGS sequence"/>
</dbReference>
<keyword evidence="5" id="KW-0067">ATP-binding</keyword>
<comment type="function">
    <text evidence="7">Molecular chaperone; assists the folding of proteins upon ATP hydrolysis. Known to play a role, in vitro, in the folding of actin and tubulin. Required for correct subcellular localization of pgl-1.</text>
</comment>
<evidence type="ECO:0000256" key="1">
    <source>
        <dbReference type="ARBA" id="ARBA00004496"/>
    </source>
</evidence>
<dbReference type="SUPFAM" id="SSF52029">
    <property type="entry name" value="GroEL apical domain-like"/>
    <property type="match status" value="1"/>
</dbReference>
<evidence type="ECO:0000256" key="6">
    <source>
        <dbReference type="ARBA" id="ARBA00023186"/>
    </source>
</evidence>
<sequence length="288" mass="31348">MGLTPQEVAAGYELACEKALELLPALVVTEATEFKDVAQVKLWIRSAITSKQYDNEEIIADLVAKACVQTCPKNTADFNVDNIRICKIVRSGVHSSAVMSGMVFKRGAEGEVKRAKNARVAVFTCPFDLTQTETKGTILIDNADELQGYAAGEEKEVEEQMKGLADNGVSVVVAAGKFGDLYLHFLNKYNTMAVRLTSKFDLRRLCRTVGAQAQARICAPAVNLLGQCVEVREIGDEQVTVFECSGEGGRIATIVVRGASQSRIDDVERAIDDAVNYYKALSKDGKVR</sequence>
<dbReference type="SUPFAM" id="SSF54849">
    <property type="entry name" value="GroEL-intermediate domain like"/>
    <property type="match status" value="1"/>
</dbReference>
<dbReference type="FunFam" id="3.50.7.10:FF:000008">
    <property type="entry name" value="T-complex protein 1 subunit theta"/>
    <property type="match status" value="1"/>
</dbReference>
<evidence type="ECO:0000256" key="2">
    <source>
        <dbReference type="ARBA" id="ARBA00008020"/>
    </source>
</evidence>
<dbReference type="PANTHER" id="PTHR11353">
    <property type="entry name" value="CHAPERONIN"/>
    <property type="match status" value="1"/>
</dbReference>
<evidence type="ECO:0000256" key="8">
    <source>
        <dbReference type="ARBA" id="ARBA00064252"/>
    </source>
</evidence>
<reference evidence="9" key="1">
    <citation type="submission" date="2023-10" db="EMBL/GenBank/DDBJ databases">
        <title>Genome assembly of Pristionchus species.</title>
        <authorList>
            <person name="Yoshida K."/>
            <person name="Sommer R.J."/>
        </authorList>
    </citation>
    <scope>NUCLEOTIDE SEQUENCE</scope>
    <source>
        <strain evidence="9">RS5133</strain>
    </source>
</reference>
<dbReference type="InterPro" id="IPR017998">
    <property type="entry name" value="Chaperone_TCP-1"/>
</dbReference>